<dbReference type="Proteomes" id="UP000310818">
    <property type="component" value="Unassembled WGS sequence"/>
</dbReference>
<dbReference type="EMBL" id="JAVPGZ010000163">
    <property type="protein sequence ID" value="MDS8037999.1"/>
    <property type="molecule type" value="Genomic_DNA"/>
</dbReference>
<accession>A0A0E8ZB62</accession>
<dbReference type="EMBL" id="CAASRX010000001">
    <property type="protein sequence ID" value="VNG96993.1"/>
    <property type="molecule type" value="Genomic_DNA"/>
</dbReference>
<proteinExistence type="predicted"/>
<reference evidence="1 4" key="1">
    <citation type="submission" date="2015-03" db="EMBL/GenBank/DDBJ databases">
        <authorList>
            <consortium name="Pathogen Informatics"/>
            <person name="Murphy D."/>
        </authorList>
    </citation>
    <scope>NUCLEOTIDE SEQUENCE [LARGE SCALE GENOMIC DNA]</scope>
    <source>
        <strain evidence="1">SMRU51</strain>
        <strain evidence="4">type strain: N</strain>
    </source>
</reference>
<dbReference type="EMBL" id="CFFA01000012">
    <property type="protein sequence ID" value="CEX64216.1"/>
    <property type="molecule type" value="Genomic_DNA"/>
</dbReference>
<evidence type="ECO:0008006" key="6">
    <source>
        <dbReference type="Google" id="ProtNLM"/>
    </source>
</evidence>
<dbReference type="Proteomes" id="UP001184693">
    <property type="component" value="Unassembled WGS sequence"/>
</dbReference>
<dbReference type="RefSeq" id="WP_000175448.1">
    <property type="nucleotide sequence ID" value="NZ_AP017971.1"/>
</dbReference>
<evidence type="ECO:0000313" key="2">
    <source>
        <dbReference type="EMBL" id="MDS8037999.1"/>
    </source>
</evidence>
<protein>
    <recommendedName>
        <fullName evidence="6">Restriction endonuclease</fullName>
    </recommendedName>
</protein>
<organism evidence="1 4">
    <name type="scientific">Streptococcus pneumoniae</name>
    <dbReference type="NCBI Taxonomy" id="1313"/>
    <lineage>
        <taxon>Bacteria</taxon>
        <taxon>Bacillati</taxon>
        <taxon>Bacillota</taxon>
        <taxon>Bacilli</taxon>
        <taxon>Lactobacillales</taxon>
        <taxon>Streptococcaceae</taxon>
        <taxon>Streptococcus</taxon>
    </lineage>
</organism>
<evidence type="ECO:0000313" key="5">
    <source>
        <dbReference type="Proteomes" id="UP000310818"/>
    </source>
</evidence>
<dbReference type="Proteomes" id="UP000048507">
    <property type="component" value="Unassembled WGS sequence"/>
</dbReference>
<sequence>MTLRTEDQVRDYAREVLGFNEVEENINQGTGQITTFNQLGFKGYSDKPDGWYLPKNMNDVAIILETKSEERDISKQIFIDELMKNIDII</sequence>
<gene>
    <name evidence="1" type="ORF">ERS019209_01155</name>
    <name evidence="2" type="ORF">RLG82_02975</name>
    <name evidence="3" type="ORF">SAMEA3353485_00137</name>
</gene>
<reference evidence="3 5" key="2">
    <citation type="submission" date="2019-04" db="EMBL/GenBank/DDBJ databases">
        <authorList>
            <consortium name="Pathogen Informatics"/>
        </authorList>
    </citation>
    <scope>NUCLEOTIDE SEQUENCE [LARGE SCALE GENOMIC DNA]</scope>
    <source>
        <strain evidence="3 5">GPSC211</strain>
    </source>
</reference>
<evidence type="ECO:0000313" key="1">
    <source>
        <dbReference type="EMBL" id="CEX64216.1"/>
    </source>
</evidence>
<comment type="caution">
    <text evidence="1">The sequence shown here is derived from an EMBL/GenBank/DDBJ whole genome shotgun (WGS) entry which is preliminary data.</text>
</comment>
<dbReference type="AlphaFoldDB" id="A0A0E8ZB62"/>
<evidence type="ECO:0000313" key="3">
    <source>
        <dbReference type="EMBL" id="VNG96993.1"/>
    </source>
</evidence>
<reference evidence="2" key="3">
    <citation type="submission" date="2023-06" db="EMBL/GenBank/DDBJ databases">
        <title>PCVPA Blantyre Malawi Pneumococcal carriage surveillance isolates.</title>
        <authorList>
            <person name="Obolski U."/>
            <person name="Swarthout T.D."/>
            <person name="Kalizang'Oma A."/>
            <person name="Mwalukomo T.S."/>
            <person name="Cave R."/>
            <person name="Brown C."/>
            <person name="Cornick J."/>
            <person name="Kamng'Ona A."/>
            <person name="Msefula J."/>
            <person name="French N."/>
            <person name="Hyderman R."/>
        </authorList>
    </citation>
    <scope>NUCLEOTIDE SEQUENCE</scope>
    <source>
        <strain evidence="2">BVY8TH</strain>
    </source>
</reference>
<name>A0A0E8ZB62_STREE</name>
<evidence type="ECO:0000313" key="4">
    <source>
        <dbReference type="Proteomes" id="UP000048507"/>
    </source>
</evidence>